<dbReference type="EMBL" id="OX596104">
    <property type="protein sequence ID" value="CAI9700026.1"/>
    <property type="molecule type" value="Genomic_DNA"/>
</dbReference>
<reference evidence="1" key="1">
    <citation type="submission" date="2023-05" db="EMBL/GenBank/DDBJ databases">
        <authorList>
            <consortium name="ELIXIR-Norway"/>
        </authorList>
    </citation>
    <scope>NUCLEOTIDE SEQUENCE</scope>
</reference>
<gene>
    <name evidence="1" type="ORF">MRATA1EN3_LOCUS11239</name>
</gene>
<accession>A0ACB0EIQ0</accession>
<proteinExistence type="predicted"/>
<evidence type="ECO:0000313" key="1">
    <source>
        <dbReference type="EMBL" id="CAI9700026.1"/>
    </source>
</evidence>
<name>A0ACB0EIQ0_RANTA</name>
<dbReference type="Proteomes" id="UP001162501">
    <property type="component" value="Chromosome 20"/>
</dbReference>
<protein>
    <submittedName>
        <fullName evidence="1">Uncharacterized protein</fullName>
    </submittedName>
</protein>
<evidence type="ECO:0000313" key="2">
    <source>
        <dbReference type="Proteomes" id="UP001162501"/>
    </source>
</evidence>
<sequence length="208" mass="22047">MYMCVACVCMDVGASVHISLDMQAREVCGIPGRQADSPHSTESSGSSGSSPRCLFSPWRRSEKPRGPRAPSDGSFKEQPPPPPSQLRPPHRQVYGAGRVTGRAAGTGWSWWPGQSGAGTRGGGVRGRPLPCGASRLEDAPRSGPGRLGGPETERGLAGVRRRGPRSPAVFSRRPRPPRLGGADPGPGRFVPPPPYKAAFVARGLRRTR</sequence>
<organism evidence="1 2">
    <name type="scientific">Rangifer tarandus platyrhynchus</name>
    <name type="common">Svalbard reindeer</name>
    <dbReference type="NCBI Taxonomy" id="3082113"/>
    <lineage>
        <taxon>Eukaryota</taxon>
        <taxon>Metazoa</taxon>
        <taxon>Chordata</taxon>
        <taxon>Craniata</taxon>
        <taxon>Vertebrata</taxon>
        <taxon>Euteleostomi</taxon>
        <taxon>Mammalia</taxon>
        <taxon>Eutheria</taxon>
        <taxon>Laurasiatheria</taxon>
        <taxon>Artiodactyla</taxon>
        <taxon>Ruminantia</taxon>
        <taxon>Pecora</taxon>
        <taxon>Cervidae</taxon>
        <taxon>Odocoileinae</taxon>
        <taxon>Rangifer</taxon>
    </lineage>
</organism>